<sequence>MDSWHMTEDEMADIKKEVIERLRPYLCDKLVADRHLDYLRSKRILSRDDAEDIMCRSSNKKKTGRMLDYLAENPKGLDALIESIREIRTKDFVVLKITSEVEVVKSKRKAVFAGARMMVSGPVSAGGDMKRSPSSPPPSYSSCTSTENWEDSLSIASSSLDGGPSPSCTPRGCLFHGMETKSSSSARLPRPGDHGAPQVPDEEPHWTACLPSLSPP</sequence>
<dbReference type="PANTHER" id="PTHR34920:SF1">
    <property type="entry name" value="B-CELL LYMPHOMA_LEUKEMIA 10"/>
    <property type="match status" value="1"/>
</dbReference>
<evidence type="ECO:0000256" key="1">
    <source>
        <dbReference type="SAM" id="MobiDB-lite"/>
    </source>
</evidence>
<dbReference type="PROSITE" id="PS50209">
    <property type="entry name" value="CARD"/>
    <property type="match status" value="1"/>
</dbReference>
<feature type="domain" description="CARD" evidence="2">
    <location>
        <begin position="11"/>
        <end position="86"/>
    </location>
</feature>
<dbReference type="SUPFAM" id="SSF47986">
    <property type="entry name" value="DEATH domain"/>
    <property type="match status" value="1"/>
</dbReference>
<feature type="region of interest" description="Disordered" evidence="1">
    <location>
        <begin position="122"/>
        <end position="216"/>
    </location>
</feature>
<organism evidence="3 4">
    <name type="scientific">Scleropages formosus</name>
    <name type="common">Asian bonytongue</name>
    <name type="synonym">Osteoglossum formosum</name>
    <dbReference type="NCBI Taxonomy" id="113540"/>
    <lineage>
        <taxon>Eukaryota</taxon>
        <taxon>Metazoa</taxon>
        <taxon>Chordata</taxon>
        <taxon>Craniata</taxon>
        <taxon>Vertebrata</taxon>
        <taxon>Euteleostomi</taxon>
        <taxon>Actinopterygii</taxon>
        <taxon>Neopterygii</taxon>
        <taxon>Teleostei</taxon>
        <taxon>Osteoglossocephala</taxon>
        <taxon>Osteoglossomorpha</taxon>
        <taxon>Osteoglossiformes</taxon>
        <taxon>Osteoglossidae</taxon>
        <taxon>Scleropages</taxon>
    </lineage>
</organism>
<dbReference type="PANTHER" id="PTHR34920">
    <property type="entry name" value="B-CELL LYMPHOMA/LEUKEMIA 10"/>
    <property type="match status" value="1"/>
</dbReference>
<gene>
    <name evidence="3" type="ORF">Z043_119896</name>
</gene>
<dbReference type="GO" id="GO:2001238">
    <property type="term" value="P:positive regulation of extrinsic apoptotic signaling pathway"/>
    <property type="evidence" value="ECO:0007669"/>
    <property type="project" value="TreeGrafter"/>
</dbReference>
<dbReference type="InterPro" id="IPR011029">
    <property type="entry name" value="DEATH-like_dom_sf"/>
</dbReference>
<protein>
    <submittedName>
        <fullName evidence="3">B-cell lymphoma/leukemia 10-like</fullName>
    </submittedName>
</protein>
<evidence type="ECO:0000313" key="3">
    <source>
        <dbReference type="EMBL" id="KPP61954.1"/>
    </source>
</evidence>
<dbReference type="GO" id="GO:0002250">
    <property type="term" value="P:adaptive immune response"/>
    <property type="evidence" value="ECO:0007669"/>
    <property type="project" value="TreeGrafter"/>
</dbReference>
<dbReference type="AlphaFoldDB" id="A0A0P7UR11"/>
<dbReference type="Pfam" id="PF00619">
    <property type="entry name" value="CARD"/>
    <property type="match status" value="1"/>
</dbReference>
<dbReference type="InterPro" id="IPR001315">
    <property type="entry name" value="CARD"/>
</dbReference>
<reference evidence="3 4" key="1">
    <citation type="submission" date="2015-08" db="EMBL/GenBank/DDBJ databases">
        <title>The genome of the Asian arowana (Scleropages formosus).</title>
        <authorList>
            <person name="Tan M.H."/>
            <person name="Gan H.M."/>
            <person name="Croft L.J."/>
            <person name="Austin C.M."/>
        </authorList>
    </citation>
    <scope>NUCLEOTIDE SEQUENCE [LARGE SCALE GENOMIC DNA]</scope>
    <source>
        <strain evidence="3">Aro1</strain>
    </source>
</reference>
<dbReference type="CDD" id="cd08810">
    <property type="entry name" value="CARD_BCL10"/>
    <property type="match status" value="1"/>
</dbReference>
<dbReference type="InterPro" id="IPR042143">
    <property type="entry name" value="CARD_BCL10"/>
</dbReference>
<dbReference type="GO" id="GO:0006915">
    <property type="term" value="P:apoptotic process"/>
    <property type="evidence" value="ECO:0007669"/>
    <property type="project" value="InterPro"/>
</dbReference>
<dbReference type="GO" id="GO:0019209">
    <property type="term" value="F:kinase activator activity"/>
    <property type="evidence" value="ECO:0007669"/>
    <property type="project" value="TreeGrafter"/>
</dbReference>
<dbReference type="InterPro" id="IPR033238">
    <property type="entry name" value="BCL10/E10"/>
</dbReference>
<dbReference type="Proteomes" id="UP000034805">
    <property type="component" value="Unassembled WGS sequence"/>
</dbReference>
<dbReference type="GO" id="GO:0003713">
    <property type="term" value="F:transcription coactivator activity"/>
    <property type="evidence" value="ECO:0007669"/>
    <property type="project" value="TreeGrafter"/>
</dbReference>
<evidence type="ECO:0000259" key="2">
    <source>
        <dbReference type="PROSITE" id="PS50209"/>
    </source>
</evidence>
<dbReference type="GO" id="GO:0051059">
    <property type="term" value="F:NF-kappaB binding"/>
    <property type="evidence" value="ECO:0007669"/>
    <property type="project" value="TreeGrafter"/>
</dbReference>
<name>A0A0P7UR11_SCLFO</name>
<dbReference type="GO" id="GO:0032449">
    <property type="term" value="C:CBM complex"/>
    <property type="evidence" value="ECO:0007669"/>
    <property type="project" value="TreeGrafter"/>
</dbReference>
<comment type="caution">
    <text evidence="3">The sequence shown here is derived from an EMBL/GenBank/DDBJ whole genome shotgun (WGS) entry which is preliminary data.</text>
</comment>
<dbReference type="Gene3D" id="1.10.533.10">
    <property type="entry name" value="Death Domain, Fas"/>
    <property type="match status" value="1"/>
</dbReference>
<proteinExistence type="predicted"/>
<dbReference type="STRING" id="113540.ENSSFOP00015026662"/>
<dbReference type="GO" id="GO:0005829">
    <property type="term" value="C:cytosol"/>
    <property type="evidence" value="ECO:0007669"/>
    <property type="project" value="TreeGrafter"/>
</dbReference>
<evidence type="ECO:0000313" key="4">
    <source>
        <dbReference type="Proteomes" id="UP000034805"/>
    </source>
</evidence>
<dbReference type="GO" id="GO:0043422">
    <property type="term" value="F:protein kinase B binding"/>
    <property type="evidence" value="ECO:0007669"/>
    <property type="project" value="TreeGrafter"/>
</dbReference>
<accession>A0A0P7UR11</accession>
<dbReference type="EMBL" id="JARO02009128">
    <property type="protein sequence ID" value="KPP61954.1"/>
    <property type="molecule type" value="Genomic_DNA"/>
</dbReference>